<protein>
    <submittedName>
        <fullName evidence="3">Uncharacterized protein</fullName>
    </submittedName>
</protein>
<feature type="signal peptide" evidence="2">
    <location>
        <begin position="1"/>
        <end position="24"/>
    </location>
</feature>
<reference evidence="3 4" key="1">
    <citation type="submission" date="2015-10" db="EMBL/GenBank/DDBJ databases">
        <title>Transcriptomic analysis of a linuron degrading triple-species bacterial consortium.</title>
        <authorList>
            <person name="Albers P."/>
        </authorList>
    </citation>
    <scope>NUCLEOTIDE SEQUENCE [LARGE SCALE GENOMIC DNA]</scope>
    <source>
        <strain evidence="3 4">WDL6</strain>
    </source>
</reference>
<keyword evidence="2" id="KW-0732">Signal</keyword>
<feature type="chain" id="PRO_5007132547" evidence="2">
    <location>
        <begin position="25"/>
        <end position="87"/>
    </location>
</feature>
<proteinExistence type="predicted"/>
<dbReference type="RefSeq" id="WP_068462887.1">
    <property type="nucleotide sequence ID" value="NZ_LMTR01000073.1"/>
</dbReference>
<keyword evidence="4" id="KW-1185">Reference proteome</keyword>
<dbReference type="Proteomes" id="UP000059074">
    <property type="component" value="Unassembled WGS sequence"/>
</dbReference>
<dbReference type="OrthoDB" id="9907227at2"/>
<organism evidence="3 4">
    <name type="scientific">Hyphomicrobium sulfonivorans</name>
    <dbReference type="NCBI Taxonomy" id="121290"/>
    <lineage>
        <taxon>Bacteria</taxon>
        <taxon>Pseudomonadati</taxon>
        <taxon>Pseudomonadota</taxon>
        <taxon>Alphaproteobacteria</taxon>
        <taxon>Hyphomicrobiales</taxon>
        <taxon>Hyphomicrobiaceae</taxon>
        <taxon>Hyphomicrobium</taxon>
    </lineage>
</organism>
<name>A0A109BCK9_HYPSL</name>
<accession>A0A109BCK9</accession>
<dbReference type="PATRIC" id="fig|121290.4.peg.383"/>
<evidence type="ECO:0000256" key="1">
    <source>
        <dbReference type="SAM" id="MobiDB-lite"/>
    </source>
</evidence>
<comment type="caution">
    <text evidence="3">The sequence shown here is derived from an EMBL/GenBank/DDBJ whole genome shotgun (WGS) entry which is preliminary data.</text>
</comment>
<dbReference type="EMBL" id="LMTR01000073">
    <property type="protein sequence ID" value="KWT66286.1"/>
    <property type="molecule type" value="Genomic_DNA"/>
</dbReference>
<dbReference type="AlphaFoldDB" id="A0A109BCK9"/>
<evidence type="ECO:0000313" key="3">
    <source>
        <dbReference type="EMBL" id="KWT66286.1"/>
    </source>
</evidence>
<feature type="region of interest" description="Disordered" evidence="1">
    <location>
        <begin position="68"/>
        <end position="87"/>
    </location>
</feature>
<evidence type="ECO:0000256" key="2">
    <source>
        <dbReference type="SAM" id="SignalP"/>
    </source>
</evidence>
<sequence>MRAIIAGALAVGLTCAMGVQTADASRNGRAYRNADNCRPYNGPFGFYGNIWCQPSQESYMRNLGAQWPQKTPRSLRNPPRYGSYYDY</sequence>
<evidence type="ECO:0000313" key="4">
    <source>
        <dbReference type="Proteomes" id="UP000059074"/>
    </source>
</evidence>
<gene>
    <name evidence="3" type="ORF">APY04_2482</name>
</gene>